<feature type="compositionally biased region" description="Low complexity" evidence="1">
    <location>
        <begin position="176"/>
        <end position="198"/>
    </location>
</feature>
<comment type="caution">
    <text evidence="2">The sequence shown here is derived from an EMBL/GenBank/DDBJ whole genome shotgun (WGS) entry which is preliminary data.</text>
</comment>
<dbReference type="RefSeq" id="WP_121060359.1">
    <property type="nucleotide sequence ID" value="NZ_RCDB01000003.1"/>
</dbReference>
<feature type="compositionally biased region" description="Acidic residues" evidence="1">
    <location>
        <begin position="225"/>
        <end position="236"/>
    </location>
</feature>
<evidence type="ECO:0000313" key="2">
    <source>
        <dbReference type="EMBL" id="RLK47923.1"/>
    </source>
</evidence>
<sequence length="236" mass="24829">MSTAISTMANALIDFILSLLRDPEAQAQFDAEPEATLAANGMQGVSYHDLCAVLPMVYDNPQVAQRAEPAAIVTPRQTDPEVIRELRDVINNNAYITNNSTLVDQSVNQNIWAEGDVMQLFDNEAIIASGQGSAAAGGDIVHDSSTDSSTTITAGGDAVVDNDVDVTTTEDSYNQTTDAPTTDNSTTTTITDSTIAAPAPEPAPDPMAEAATYADQDTATLPEGDGFDDAYADDDF</sequence>
<dbReference type="Proteomes" id="UP000273158">
    <property type="component" value="Unassembled WGS sequence"/>
</dbReference>
<gene>
    <name evidence="2" type="ORF">C7474_2522</name>
</gene>
<organism evidence="2 3">
    <name type="scientific">Microbacterium telephonicum</name>
    <dbReference type="NCBI Taxonomy" id="1714841"/>
    <lineage>
        <taxon>Bacteria</taxon>
        <taxon>Bacillati</taxon>
        <taxon>Actinomycetota</taxon>
        <taxon>Actinomycetes</taxon>
        <taxon>Micrococcales</taxon>
        <taxon>Microbacteriaceae</taxon>
        <taxon>Microbacterium</taxon>
    </lineage>
</organism>
<dbReference type="AlphaFoldDB" id="A0A498BY47"/>
<proteinExistence type="predicted"/>
<dbReference type="NCBIfam" id="NF038175">
    <property type="entry name" value="IniB_NTERM"/>
    <property type="match status" value="1"/>
</dbReference>
<dbReference type="OrthoDB" id="5078400at2"/>
<name>A0A498BY47_9MICO</name>
<dbReference type="EMBL" id="RCDB01000003">
    <property type="protein sequence ID" value="RLK47923.1"/>
    <property type="molecule type" value="Genomic_DNA"/>
</dbReference>
<evidence type="ECO:0000313" key="3">
    <source>
        <dbReference type="Proteomes" id="UP000273158"/>
    </source>
</evidence>
<accession>A0A498BY47</accession>
<evidence type="ECO:0000256" key="1">
    <source>
        <dbReference type="SAM" id="MobiDB-lite"/>
    </source>
</evidence>
<protein>
    <submittedName>
        <fullName evidence="2">Uncharacterized protein</fullName>
    </submittedName>
</protein>
<reference evidence="2 3" key="1">
    <citation type="journal article" date="2015" name="Stand. Genomic Sci.">
        <title>Genomic Encyclopedia of Bacterial and Archaeal Type Strains, Phase III: the genomes of soil and plant-associated and newly described type strains.</title>
        <authorList>
            <person name="Whitman W.B."/>
            <person name="Woyke T."/>
            <person name="Klenk H.P."/>
            <person name="Zhou Y."/>
            <person name="Lilburn T.G."/>
            <person name="Beck B.J."/>
            <person name="De Vos P."/>
            <person name="Vandamme P."/>
            <person name="Eisen J.A."/>
            <person name="Garrity G."/>
            <person name="Hugenholtz P."/>
            <person name="Kyrpides N.C."/>
        </authorList>
    </citation>
    <scope>NUCLEOTIDE SEQUENCE [LARGE SCALE GENOMIC DNA]</scope>
    <source>
        <strain evidence="2 3">S2T63</strain>
    </source>
</reference>
<dbReference type="InterPro" id="IPR049709">
    <property type="entry name" value="IniB-like_N"/>
</dbReference>
<feature type="region of interest" description="Disordered" evidence="1">
    <location>
        <begin position="170"/>
        <end position="236"/>
    </location>
</feature>
<keyword evidence="3" id="KW-1185">Reference proteome</keyword>